<reference evidence="2 3" key="1">
    <citation type="submission" date="2024-09" db="EMBL/GenBank/DDBJ databases">
        <title>Chromosome-scale assembly of Riccia fluitans.</title>
        <authorList>
            <person name="Paukszto L."/>
            <person name="Sawicki J."/>
            <person name="Karawczyk K."/>
            <person name="Piernik-Szablinska J."/>
            <person name="Szczecinska M."/>
            <person name="Mazdziarz M."/>
        </authorList>
    </citation>
    <scope>NUCLEOTIDE SEQUENCE [LARGE SCALE GENOMIC DNA]</scope>
    <source>
        <strain evidence="2">Rf_01</strain>
        <tissue evidence="2">Aerial parts of the thallus</tissue>
    </source>
</reference>
<dbReference type="EMBL" id="JBHFFA010000006">
    <property type="protein sequence ID" value="KAL2622007.1"/>
    <property type="molecule type" value="Genomic_DNA"/>
</dbReference>
<feature type="region of interest" description="Disordered" evidence="1">
    <location>
        <begin position="48"/>
        <end position="71"/>
    </location>
</feature>
<evidence type="ECO:0000313" key="2">
    <source>
        <dbReference type="EMBL" id="KAL2622007.1"/>
    </source>
</evidence>
<accession>A0ABD1Y8U3</accession>
<comment type="caution">
    <text evidence="2">The sequence shown here is derived from an EMBL/GenBank/DDBJ whole genome shotgun (WGS) entry which is preliminary data.</text>
</comment>
<protein>
    <submittedName>
        <fullName evidence="2">Uncharacterized protein</fullName>
    </submittedName>
</protein>
<dbReference type="Proteomes" id="UP001605036">
    <property type="component" value="Unassembled WGS sequence"/>
</dbReference>
<keyword evidence="3" id="KW-1185">Reference proteome</keyword>
<name>A0ABD1Y8U3_9MARC</name>
<dbReference type="AlphaFoldDB" id="A0ABD1Y8U3"/>
<proteinExistence type="predicted"/>
<organism evidence="2 3">
    <name type="scientific">Riccia fluitans</name>
    <dbReference type="NCBI Taxonomy" id="41844"/>
    <lineage>
        <taxon>Eukaryota</taxon>
        <taxon>Viridiplantae</taxon>
        <taxon>Streptophyta</taxon>
        <taxon>Embryophyta</taxon>
        <taxon>Marchantiophyta</taxon>
        <taxon>Marchantiopsida</taxon>
        <taxon>Marchantiidae</taxon>
        <taxon>Marchantiales</taxon>
        <taxon>Ricciaceae</taxon>
        <taxon>Riccia</taxon>
    </lineage>
</organism>
<gene>
    <name evidence="2" type="ORF">R1flu_002212</name>
</gene>
<sequence length="71" mass="7808">MHESRRTVGCVVVLPRQPRRLTNGRESESEDFRLAVGLSGGMSLRWISTGSSGTGSPVSRLDGRNWRIPTP</sequence>
<evidence type="ECO:0000256" key="1">
    <source>
        <dbReference type="SAM" id="MobiDB-lite"/>
    </source>
</evidence>
<evidence type="ECO:0000313" key="3">
    <source>
        <dbReference type="Proteomes" id="UP001605036"/>
    </source>
</evidence>